<keyword evidence="6" id="KW-1185">Reference proteome</keyword>
<name>A0A8S3V5H5_MYTED</name>
<feature type="compositionally biased region" description="Polar residues" evidence="3">
    <location>
        <begin position="232"/>
        <end position="257"/>
    </location>
</feature>
<protein>
    <recommendedName>
        <fullName evidence="4">HECT domain-containing protein</fullName>
    </recommendedName>
</protein>
<dbReference type="AlphaFoldDB" id="A0A8S3V5H5"/>
<dbReference type="Gene3D" id="3.90.1750.10">
    <property type="entry name" value="Hect, E3 ligase catalytic domains"/>
    <property type="match status" value="1"/>
</dbReference>
<evidence type="ECO:0000313" key="5">
    <source>
        <dbReference type="EMBL" id="CAG2251723.1"/>
    </source>
</evidence>
<organism evidence="5 6">
    <name type="scientific">Mytilus edulis</name>
    <name type="common">Blue mussel</name>
    <dbReference type="NCBI Taxonomy" id="6550"/>
    <lineage>
        <taxon>Eukaryota</taxon>
        <taxon>Metazoa</taxon>
        <taxon>Spiralia</taxon>
        <taxon>Lophotrochozoa</taxon>
        <taxon>Mollusca</taxon>
        <taxon>Bivalvia</taxon>
        <taxon>Autobranchia</taxon>
        <taxon>Pteriomorphia</taxon>
        <taxon>Mytilida</taxon>
        <taxon>Mytiloidea</taxon>
        <taxon>Mytilidae</taxon>
        <taxon>Mytilinae</taxon>
        <taxon>Mytilus</taxon>
    </lineage>
</organism>
<dbReference type="SUPFAM" id="SSF56204">
    <property type="entry name" value="Hect, E3 ligase catalytic domain"/>
    <property type="match status" value="1"/>
</dbReference>
<evidence type="ECO:0000256" key="3">
    <source>
        <dbReference type="SAM" id="MobiDB-lite"/>
    </source>
</evidence>
<dbReference type="InterPro" id="IPR035983">
    <property type="entry name" value="Hect_E3_ubiquitin_ligase"/>
</dbReference>
<evidence type="ECO:0000259" key="4">
    <source>
        <dbReference type="PROSITE" id="PS50237"/>
    </source>
</evidence>
<dbReference type="OrthoDB" id="6141057at2759"/>
<feature type="domain" description="HECT" evidence="4">
    <location>
        <begin position="485"/>
        <end position="514"/>
    </location>
</feature>
<dbReference type="InterPro" id="IPR000569">
    <property type="entry name" value="HECT_dom"/>
</dbReference>
<keyword evidence="1 2" id="KW-0833">Ubl conjugation pathway</keyword>
<evidence type="ECO:0000256" key="1">
    <source>
        <dbReference type="ARBA" id="ARBA00022786"/>
    </source>
</evidence>
<sequence>MMSFFFLVQYSDDDFQDTIPQIVIQDRLQAALASVHTLRDYTRPHKRQKTKQKPGPKAKIVRMKFYMLPDGCDLPKLSRKDPVIQRHQSIGYGYPLTHYEDFKGKSMPIQLDLSQGDFKEKIRSLYTRLANKDFEIFTVSQQRELAAAPFNPPFYKEQKYQGTVIIKILDVVVQPQVPIDTETDMTADSMNSLPDLPPIQRNNPNPRTPRASTQATATTPAATVTTANQTQSGINLNTVQNRPRTPQSLTSTPSASSVLPDEWISSGTPLISANPRSRLIMEQDIDFAASLAIDREKEDSRQQARVRRILQRTERQRLRDTRKEELEKIHLEVIEEISQLRQQSTVDDLVTIVLVLPDQKEIRKTVSKQTKSETLHLYVEATTEIVSAKLIYCGQVLGRQQQPLASFGITGSCRMNVEEAVLEESDESDFDEVLEAEPVKTLHISDIADLEERRKRVQSALLPSKKVTVKRENIVEDLMDQYRLHPDTVHHRLEVVFEGEEAALDVQGVTREMFSCFFYAMIVKFFFGHCHKIPTMDHRHLFNGTYEVIGKIISHAFILCNYIPTTLSPVVYILAGTGCVSDALLLTSFMQHVNEAEKNLIKHLMSANNFVNMQEKLFNLVSSHGGRELPTTANFKRVITDIARTTLIAAPLYPISCIKKGMDCYPLLWQGASETVVVNLLEQYHPTADKIINKIHYNHSEEPTLNLLEERAKNYFEHYIMQLNKSQINALLRFWTSADTLCIDQLEVSFNSTEGLQRRPIANTCAATLQISRLYFSNEDLSQEFDIYLSDSSSKVFDSV</sequence>
<comment type="caution">
    <text evidence="2">Lacks conserved residue(s) required for the propagation of feature annotation.</text>
</comment>
<dbReference type="PROSITE" id="PS50237">
    <property type="entry name" value="HECT"/>
    <property type="match status" value="1"/>
</dbReference>
<evidence type="ECO:0000313" key="6">
    <source>
        <dbReference type="Proteomes" id="UP000683360"/>
    </source>
</evidence>
<comment type="caution">
    <text evidence="5">The sequence shown here is derived from an EMBL/GenBank/DDBJ whole genome shotgun (WGS) entry which is preliminary data.</text>
</comment>
<reference evidence="5" key="1">
    <citation type="submission" date="2021-03" db="EMBL/GenBank/DDBJ databases">
        <authorList>
            <person name="Bekaert M."/>
        </authorList>
    </citation>
    <scope>NUCLEOTIDE SEQUENCE</scope>
</reference>
<dbReference type="EMBL" id="CAJPWZ010003097">
    <property type="protein sequence ID" value="CAG2251723.1"/>
    <property type="molecule type" value="Genomic_DNA"/>
</dbReference>
<accession>A0A8S3V5H5</accession>
<proteinExistence type="predicted"/>
<dbReference type="Proteomes" id="UP000683360">
    <property type="component" value="Unassembled WGS sequence"/>
</dbReference>
<dbReference type="GO" id="GO:0004842">
    <property type="term" value="F:ubiquitin-protein transferase activity"/>
    <property type="evidence" value="ECO:0007669"/>
    <property type="project" value="InterPro"/>
</dbReference>
<feature type="compositionally biased region" description="Low complexity" evidence="3">
    <location>
        <begin position="208"/>
        <end position="231"/>
    </location>
</feature>
<feature type="region of interest" description="Disordered" evidence="3">
    <location>
        <begin position="184"/>
        <end position="267"/>
    </location>
</feature>
<evidence type="ECO:0000256" key="2">
    <source>
        <dbReference type="PROSITE-ProRule" id="PRU00104"/>
    </source>
</evidence>
<gene>
    <name evidence="5" type="ORF">MEDL_63395</name>
</gene>